<dbReference type="SUPFAM" id="SSF51197">
    <property type="entry name" value="Clavaminate synthase-like"/>
    <property type="match status" value="1"/>
</dbReference>
<evidence type="ECO:0000259" key="1">
    <source>
        <dbReference type="PROSITE" id="PS51471"/>
    </source>
</evidence>
<dbReference type="Proteomes" id="UP000271624">
    <property type="component" value="Unassembled WGS sequence"/>
</dbReference>
<dbReference type="PANTHER" id="PTHR31212:SF4">
    <property type="entry name" value="ALPHA-KETOGLUTARATE-DEPENDENT DIOXYGENASE ALKB HOMOLOG 3"/>
    <property type="match status" value="1"/>
</dbReference>
<dbReference type="EMBL" id="RSCL01000009">
    <property type="protein sequence ID" value="RUT04972.1"/>
    <property type="molecule type" value="Genomic_DNA"/>
</dbReference>
<dbReference type="InterPro" id="IPR005123">
    <property type="entry name" value="Oxoglu/Fe-dep_dioxygenase_dom"/>
</dbReference>
<dbReference type="PANTHER" id="PTHR31212">
    <property type="entry name" value="ALPHA-KETOGLUTARATE-DEPENDENT DIOXYGENASE ALKB HOMOLOG 3"/>
    <property type="match status" value="1"/>
</dbReference>
<dbReference type="OrthoDB" id="190276at2"/>
<evidence type="ECO:0000313" key="3">
    <source>
        <dbReference type="Proteomes" id="UP000271624"/>
    </source>
</evidence>
<accession>A0A433VFW6</accession>
<dbReference type="AlphaFoldDB" id="A0A433VFW6"/>
<evidence type="ECO:0000313" key="2">
    <source>
        <dbReference type="EMBL" id="RUT04972.1"/>
    </source>
</evidence>
<proteinExistence type="predicted"/>
<feature type="domain" description="Fe2OG dioxygenase" evidence="1">
    <location>
        <begin position="78"/>
        <end position="178"/>
    </location>
</feature>
<dbReference type="InterPro" id="IPR027450">
    <property type="entry name" value="AlkB-like"/>
</dbReference>
<name>A0A433VFW6_9CYAN</name>
<organism evidence="2 3">
    <name type="scientific">Dulcicalothrix desertica PCC 7102</name>
    <dbReference type="NCBI Taxonomy" id="232991"/>
    <lineage>
        <taxon>Bacteria</taxon>
        <taxon>Bacillati</taxon>
        <taxon>Cyanobacteriota</taxon>
        <taxon>Cyanophyceae</taxon>
        <taxon>Nostocales</taxon>
        <taxon>Calotrichaceae</taxon>
        <taxon>Dulcicalothrix</taxon>
    </lineage>
</organism>
<reference evidence="2" key="2">
    <citation type="journal article" date="2019" name="Genome Biol. Evol.">
        <title>Day and night: Metabolic profiles and evolutionary relationships of six axenic non-marine cyanobacteria.</title>
        <authorList>
            <person name="Will S.E."/>
            <person name="Henke P."/>
            <person name="Boedeker C."/>
            <person name="Huang S."/>
            <person name="Brinkmann H."/>
            <person name="Rohde M."/>
            <person name="Jarek M."/>
            <person name="Friedl T."/>
            <person name="Seufert S."/>
            <person name="Schumacher M."/>
            <person name="Overmann J."/>
            <person name="Neumann-Schaal M."/>
            <person name="Petersen J."/>
        </authorList>
    </citation>
    <scope>NUCLEOTIDE SEQUENCE [LARGE SCALE GENOMIC DNA]</scope>
    <source>
        <strain evidence="2">PCC 7102</strain>
    </source>
</reference>
<keyword evidence="3" id="KW-1185">Reference proteome</keyword>
<reference evidence="2" key="1">
    <citation type="submission" date="2018-12" db="EMBL/GenBank/DDBJ databases">
        <authorList>
            <person name="Will S."/>
            <person name="Neumann-Schaal M."/>
            <person name="Henke P."/>
        </authorList>
    </citation>
    <scope>NUCLEOTIDE SEQUENCE</scope>
    <source>
        <strain evidence="2">PCC 7102</strain>
    </source>
</reference>
<dbReference type="Pfam" id="PF13532">
    <property type="entry name" value="2OG-FeII_Oxy_2"/>
    <property type="match status" value="1"/>
</dbReference>
<comment type="caution">
    <text evidence="2">The sequence shown here is derived from an EMBL/GenBank/DDBJ whole genome shotgun (WGS) entry which is preliminary data.</text>
</comment>
<sequence>MPEIETPNLLIIEDFLDTHWVIFQTLLSTVKWDDSMSARKTASFGVPYNYLQMSYEMAPMHPLLVPIQSKLLSQLGVKFNNCLLNYYETGNNKMGYHSDDTSALQAGTGVAIVSLGHPRKITFRNKKNKEIRHNFTLLPGSLLYMENSVQDEWVHAINKQKGADSRISLTWRAFDINEFG</sequence>
<dbReference type="Gene3D" id="2.60.120.590">
    <property type="entry name" value="Alpha-ketoglutarate-dependent dioxygenase AlkB-like"/>
    <property type="match status" value="1"/>
</dbReference>
<dbReference type="PROSITE" id="PS51471">
    <property type="entry name" value="FE2OG_OXY"/>
    <property type="match status" value="1"/>
</dbReference>
<dbReference type="RefSeq" id="WP_127082249.1">
    <property type="nucleotide sequence ID" value="NZ_RSCL01000009.1"/>
</dbReference>
<dbReference type="GO" id="GO:0051213">
    <property type="term" value="F:dioxygenase activity"/>
    <property type="evidence" value="ECO:0007669"/>
    <property type="project" value="InterPro"/>
</dbReference>
<gene>
    <name evidence="2" type="ORF">DSM106972_037930</name>
</gene>
<dbReference type="InterPro" id="IPR037151">
    <property type="entry name" value="AlkB-like_sf"/>
</dbReference>
<protein>
    <recommendedName>
        <fullName evidence="1">Fe2OG dioxygenase domain-containing protein</fullName>
    </recommendedName>
</protein>
<dbReference type="GO" id="GO:0006307">
    <property type="term" value="P:DNA alkylation repair"/>
    <property type="evidence" value="ECO:0007669"/>
    <property type="project" value="InterPro"/>
</dbReference>
<dbReference type="InterPro" id="IPR032854">
    <property type="entry name" value="ALKBH3"/>
</dbReference>